<evidence type="ECO:0000256" key="1">
    <source>
        <dbReference type="ARBA" id="ARBA00022670"/>
    </source>
</evidence>
<dbReference type="RefSeq" id="WP_095506366.1">
    <property type="nucleotide sequence ID" value="NZ_BSNC01000003.1"/>
</dbReference>
<dbReference type="PANTHER" id="PTHR11731">
    <property type="entry name" value="PROTEASE FAMILY S9B,C DIPEPTIDYL-PEPTIDASE IV-RELATED"/>
    <property type="match status" value="1"/>
</dbReference>
<dbReference type="PANTHER" id="PTHR11731:SF193">
    <property type="entry name" value="DIPEPTIDYL PEPTIDASE 9"/>
    <property type="match status" value="1"/>
</dbReference>
<dbReference type="Pfam" id="PF00930">
    <property type="entry name" value="DPPIV_N"/>
    <property type="match status" value="1"/>
</dbReference>
<dbReference type="Gene3D" id="3.40.50.1820">
    <property type="entry name" value="alpha/beta hydrolase"/>
    <property type="match status" value="1"/>
</dbReference>
<organism evidence="6 7">
    <name type="scientific">Paraferrimonas sedimenticola</name>
    <dbReference type="NCBI Taxonomy" id="375674"/>
    <lineage>
        <taxon>Bacteria</taxon>
        <taxon>Pseudomonadati</taxon>
        <taxon>Pseudomonadota</taxon>
        <taxon>Gammaproteobacteria</taxon>
        <taxon>Alteromonadales</taxon>
        <taxon>Ferrimonadaceae</taxon>
        <taxon>Paraferrimonas</taxon>
    </lineage>
</organism>
<dbReference type="InterPro" id="IPR050278">
    <property type="entry name" value="Serine_Prot_S9B/DPPIV"/>
</dbReference>
<feature type="chain" id="PRO_5041419433" evidence="3">
    <location>
        <begin position="23"/>
        <end position="826"/>
    </location>
</feature>
<dbReference type="InterPro" id="IPR001375">
    <property type="entry name" value="Peptidase_S9_cat"/>
</dbReference>
<keyword evidence="7" id="KW-1185">Reference proteome</keyword>
<reference evidence="6" key="1">
    <citation type="journal article" date="2014" name="Int. J. Syst. Evol. Microbiol.">
        <title>Complete genome sequence of Corynebacterium casei LMG S-19264T (=DSM 44701T), isolated from a smear-ripened cheese.</title>
        <authorList>
            <consortium name="US DOE Joint Genome Institute (JGI-PGF)"/>
            <person name="Walter F."/>
            <person name="Albersmeier A."/>
            <person name="Kalinowski J."/>
            <person name="Ruckert C."/>
        </authorList>
    </citation>
    <scope>NUCLEOTIDE SEQUENCE</scope>
    <source>
        <strain evidence="6">NBRC 101628</strain>
    </source>
</reference>
<feature type="domain" description="Peptidase S9 prolyl oligopeptidase catalytic" evidence="4">
    <location>
        <begin position="630"/>
        <end position="825"/>
    </location>
</feature>
<dbReference type="GO" id="GO:0004252">
    <property type="term" value="F:serine-type endopeptidase activity"/>
    <property type="evidence" value="ECO:0007669"/>
    <property type="project" value="InterPro"/>
</dbReference>
<proteinExistence type="predicted"/>
<keyword evidence="1" id="KW-0645">Protease</keyword>
<dbReference type="SUPFAM" id="SSF82171">
    <property type="entry name" value="DPP6 N-terminal domain-like"/>
    <property type="match status" value="1"/>
</dbReference>
<dbReference type="EMBL" id="BSNC01000003">
    <property type="protein sequence ID" value="GLP95796.1"/>
    <property type="molecule type" value="Genomic_DNA"/>
</dbReference>
<dbReference type="Proteomes" id="UP001161422">
    <property type="component" value="Unassembled WGS sequence"/>
</dbReference>
<reference evidence="6" key="2">
    <citation type="submission" date="2023-01" db="EMBL/GenBank/DDBJ databases">
        <title>Draft genome sequence of Paraferrimonas sedimenticola strain NBRC 101628.</title>
        <authorList>
            <person name="Sun Q."/>
            <person name="Mori K."/>
        </authorList>
    </citation>
    <scope>NUCLEOTIDE SEQUENCE</scope>
    <source>
        <strain evidence="6">NBRC 101628</strain>
    </source>
</reference>
<dbReference type="PROSITE" id="PS00708">
    <property type="entry name" value="PRO_ENDOPEP_SER"/>
    <property type="match status" value="1"/>
</dbReference>
<name>A0AA37RUW9_9GAMM</name>
<evidence type="ECO:0000259" key="5">
    <source>
        <dbReference type="Pfam" id="PF00930"/>
    </source>
</evidence>
<evidence type="ECO:0000256" key="2">
    <source>
        <dbReference type="ARBA" id="ARBA00022801"/>
    </source>
</evidence>
<dbReference type="SUPFAM" id="SSF53474">
    <property type="entry name" value="alpha/beta-Hydrolases"/>
    <property type="match status" value="1"/>
</dbReference>
<accession>A0AA37RUW9</accession>
<gene>
    <name evidence="6" type="ORF">GCM10007895_11020</name>
</gene>
<evidence type="ECO:0000313" key="6">
    <source>
        <dbReference type="EMBL" id="GLP95796.1"/>
    </source>
</evidence>
<keyword evidence="3" id="KW-0732">Signal</keyword>
<dbReference type="InterPro" id="IPR002471">
    <property type="entry name" value="Pept_S9_AS"/>
</dbReference>
<sequence>MTHWTIKASATALSLALLSACANTQAPTPTNPQVTPVAASQLDTAGQPQADQPLTLNQIMADPIWMGVSPSNAYWSDNGEQVIFDRKGFLEPLATRYQLNLADGQAKEVAIEDYHALDQRGGELSADKQRKVYLYQGNLFVKELSSGKVTQYTRFNTAMDGAQFLSDGRVAYWQDGQVYALDLNTGITEQLADVRFENKPKGVKEPEGFLAEQQHRLIQWVAKEHDNAKVKQQRKQDLQRLDKTYAQQPFFLGEKERLNRIALSASGRYLLVVGQDKSYQWRAEHDIMPNYIGKDGYVDAVNARARVAEDKPVPHRFVLLDLQTGTQKDITIEGLEGFDEDVLASVKAENAKAKGETYKSEKQVRDIRLMLDWTWSQSPIQWHPSQDKLLVMVEATDNKDRWIASVDLDKAKFVTQHRLHDDAWINYTHNQFGWIGNSDQFFFLSEQSGYSHLYTQALGGKSKPLTQGEFVVNEVTLSPDNQYLYYRANPRHPGKYDIYRVPVAGGDSERLTQFEGNTDYKLSPAGDKLLLTVSSRTELPELYVQDVQGDATQLTESASKAFADYPWQGGQVVAIPSSHQDKPVYARVYLPEGYDESKQYPAVIFTHGAGYLQNAHYGWSSYFREFMFHNLLAQNGYVVLDIDYRGSKGYGRDWRTAVYRNMGHSEVQDMGDAIKWMQTNASIDPQRVGTYGGSYGGFLTFMALFTEPELFQAGAALRPVTDWAHYNAPYTSNILNTPDVDPIAYNRSSPIEFAEGLKGSLLIQAGVLDDNVFFQDSVRLVQRLIELEKTDFETAIYPVEPHGFRQPSSWLDEYRRIFKLFERELK</sequence>
<dbReference type="AlphaFoldDB" id="A0AA37RUW9"/>
<feature type="signal peptide" evidence="3">
    <location>
        <begin position="1"/>
        <end position="22"/>
    </location>
</feature>
<comment type="caution">
    <text evidence="6">The sequence shown here is derived from an EMBL/GenBank/DDBJ whole genome shotgun (WGS) entry which is preliminary data.</text>
</comment>
<dbReference type="PROSITE" id="PS51257">
    <property type="entry name" value="PROKAR_LIPOPROTEIN"/>
    <property type="match status" value="1"/>
</dbReference>
<evidence type="ECO:0000256" key="3">
    <source>
        <dbReference type="SAM" id="SignalP"/>
    </source>
</evidence>
<dbReference type="GO" id="GO:0008239">
    <property type="term" value="F:dipeptidyl-peptidase activity"/>
    <property type="evidence" value="ECO:0007669"/>
    <property type="project" value="TreeGrafter"/>
</dbReference>
<evidence type="ECO:0000313" key="7">
    <source>
        <dbReference type="Proteomes" id="UP001161422"/>
    </source>
</evidence>
<dbReference type="GO" id="GO:0006508">
    <property type="term" value="P:proteolysis"/>
    <property type="evidence" value="ECO:0007669"/>
    <property type="project" value="UniProtKB-KW"/>
</dbReference>
<evidence type="ECO:0000259" key="4">
    <source>
        <dbReference type="Pfam" id="PF00326"/>
    </source>
</evidence>
<dbReference type="Pfam" id="PF00326">
    <property type="entry name" value="Peptidase_S9"/>
    <property type="match status" value="1"/>
</dbReference>
<feature type="domain" description="Dipeptidylpeptidase IV N-terminal" evidence="5">
    <location>
        <begin position="380"/>
        <end position="535"/>
    </location>
</feature>
<keyword evidence="2" id="KW-0378">Hydrolase</keyword>
<dbReference type="InterPro" id="IPR029058">
    <property type="entry name" value="AB_hydrolase_fold"/>
</dbReference>
<protein>
    <submittedName>
        <fullName evidence="6">Peptidase S9</fullName>
    </submittedName>
</protein>
<dbReference type="Gene3D" id="2.140.10.30">
    <property type="entry name" value="Dipeptidylpeptidase IV, N-terminal domain"/>
    <property type="match status" value="1"/>
</dbReference>
<dbReference type="InterPro" id="IPR002469">
    <property type="entry name" value="Peptidase_S9B_N"/>
</dbReference>